<dbReference type="PRINTS" id="PR00959">
    <property type="entry name" value="MEVGALKINASE"/>
</dbReference>
<feature type="domain" description="GHMP kinase C-terminal" evidence="14">
    <location>
        <begin position="240"/>
        <end position="319"/>
    </location>
</feature>
<dbReference type="Gene3D" id="3.30.70.890">
    <property type="entry name" value="GHMP kinase, C-terminal domain"/>
    <property type="match status" value="1"/>
</dbReference>
<keyword evidence="16" id="KW-1185">Reference proteome</keyword>
<keyword evidence="5" id="KW-0444">Lipid biosynthesis</keyword>
<proteinExistence type="inferred from homology"/>
<evidence type="ECO:0000256" key="1">
    <source>
        <dbReference type="ARBA" id="ARBA00004496"/>
    </source>
</evidence>
<name>A0ABW5UUR9_9MICO</name>
<evidence type="ECO:0000256" key="9">
    <source>
        <dbReference type="ARBA" id="ARBA00022840"/>
    </source>
</evidence>
<accession>A0ABW5UUR9</accession>
<dbReference type="InterPro" id="IPR006205">
    <property type="entry name" value="Mev_gal_kin"/>
</dbReference>
<keyword evidence="8 15" id="KW-0418">Kinase</keyword>
<sequence>MNHPLHPNTPDTAALRLARASEVRSLGHGEVHGKVILIGEHAVVYGQPAIALPVTSVTAQVELRRYDAAHIDSDLYVGLSTVAPDEVEPVRAAVRAVSRVVGFAEDEVGVTIRSTIPVARGLGSSAAVAAAIVEAASEASGVDLTDDERYELIQTSERIAHGTPSGLDARTVVSDVPLLFQQGETTDLTVGAEFGFVIADTGNASATAPALAGVRALLATEPEMVEDAIGRLGELTLQARDALAAGDADLLGASLNEAHTHLGRIDVSSPELDSLVEAARAAGALGAKLTGGGLGGCIIALAATPAASGELADALTTAGAARVWSMTLKAS</sequence>
<evidence type="ECO:0000256" key="4">
    <source>
        <dbReference type="ARBA" id="ARBA00022490"/>
    </source>
</evidence>
<evidence type="ECO:0000256" key="6">
    <source>
        <dbReference type="ARBA" id="ARBA00022679"/>
    </source>
</evidence>
<keyword evidence="6 15" id="KW-0808">Transferase</keyword>
<dbReference type="InterPro" id="IPR020568">
    <property type="entry name" value="Ribosomal_Su5_D2-typ_SF"/>
</dbReference>
<evidence type="ECO:0000256" key="12">
    <source>
        <dbReference type="ARBA" id="ARBA00029438"/>
    </source>
</evidence>
<dbReference type="SUPFAM" id="SSF54211">
    <property type="entry name" value="Ribosomal protein S5 domain 2-like"/>
    <property type="match status" value="1"/>
</dbReference>
<keyword evidence="11" id="KW-0443">Lipid metabolism</keyword>
<keyword evidence="10" id="KW-0460">Magnesium</keyword>
<dbReference type="NCBIfam" id="TIGR00549">
    <property type="entry name" value="mevalon_kin"/>
    <property type="match status" value="1"/>
</dbReference>
<reference evidence="16" key="1">
    <citation type="journal article" date="2019" name="Int. J. Syst. Evol. Microbiol.">
        <title>The Global Catalogue of Microorganisms (GCM) 10K type strain sequencing project: providing services to taxonomists for standard genome sequencing and annotation.</title>
        <authorList>
            <consortium name="The Broad Institute Genomics Platform"/>
            <consortium name="The Broad Institute Genome Sequencing Center for Infectious Disease"/>
            <person name="Wu L."/>
            <person name="Ma J."/>
        </authorList>
    </citation>
    <scope>NUCLEOTIDE SEQUENCE [LARGE SCALE GENOMIC DNA]</scope>
    <source>
        <strain evidence="16">TISTR 1514</strain>
    </source>
</reference>
<dbReference type="PANTHER" id="PTHR43290">
    <property type="entry name" value="MEVALONATE KINASE"/>
    <property type="match status" value="1"/>
</dbReference>
<dbReference type="EC" id="2.7.1.36" evidence="3"/>
<keyword evidence="4" id="KW-0963">Cytoplasm</keyword>
<evidence type="ECO:0000259" key="13">
    <source>
        <dbReference type="Pfam" id="PF00288"/>
    </source>
</evidence>
<keyword evidence="9" id="KW-0067">ATP-binding</keyword>
<dbReference type="InterPro" id="IPR036554">
    <property type="entry name" value="GHMP_kinase_C_sf"/>
</dbReference>
<dbReference type="InterPro" id="IPR006203">
    <property type="entry name" value="GHMP_knse_ATP-bd_CS"/>
</dbReference>
<evidence type="ECO:0000256" key="7">
    <source>
        <dbReference type="ARBA" id="ARBA00022741"/>
    </source>
</evidence>
<dbReference type="InterPro" id="IPR014721">
    <property type="entry name" value="Ribsml_uS5_D2-typ_fold_subgr"/>
</dbReference>
<evidence type="ECO:0000256" key="3">
    <source>
        <dbReference type="ARBA" id="ARBA00012103"/>
    </source>
</evidence>
<dbReference type="Pfam" id="PF08544">
    <property type="entry name" value="GHMP_kinases_C"/>
    <property type="match status" value="1"/>
</dbReference>
<dbReference type="GO" id="GO:0004496">
    <property type="term" value="F:mevalonate kinase activity"/>
    <property type="evidence" value="ECO:0007669"/>
    <property type="project" value="UniProtKB-EC"/>
</dbReference>
<evidence type="ECO:0000256" key="8">
    <source>
        <dbReference type="ARBA" id="ARBA00022777"/>
    </source>
</evidence>
<keyword evidence="7" id="KW-0547">Nucleotide-binding</keyword>
<evidence type="ECO:0000256" key="11">
    <source>
        <dbReference type="ARBA" id="ARBA00023098"/>
    </source>
</evidence>
<dbReference type="PROSITE" id="PS00627">
    <property type="entry name" value="GHMP_KINASES_ATP"/>
    <property type="match status" value="1"/>
</dbReference>
<dbReference type="Proteomes" id="UP001597492">
    <property type="component" value="Unassembled WGS sequence"/>
</dbReference>
<dbReference type="Gene3D" id="3.30.230.10">
    <property type="match status" value="1"/>
</dbReference>
<comment type="similarity">
    <text evidence="2">Belongs to the GHMP kinase family. Mevalonate kinase subfamily.</text>
</comment>
<evidence type="ECO:0000256" key="5">
    <source>
        <dbReference type="ARBA" id="ARBA00022516"/>
    </source>
</evidence>
<dbReference type="EMBL" id="JBHUNE010000003">
    <property type="protein sequence ID" value="MFD2757411.1"/>
    <property type="molecule type" value="Genomic_DNA"/>
</dbReference>
<dbReference type="InterPro" id="IPR006204">
    <property type="entry name" value="GHMP_kinase_N_dom"/>
</dbReference>
<comment type="subcellular location">
    <subcellularLocation>
        <location evidence="1">Cytoplasm</location>
    </subcellularLocation>
</comment>
<evidence type="ECO:0000256" key="10">
    <source>
        <dbReference type="ARBA" id="ARBA00022842"/>
    </source>
</evidence>
<dbReference type="RefSeq" id="WP_019617956.1">
    <property type="nucleotide sequence ID" value="NZ_JBHUNE010000003.1"/>
</dbReference>
<evidence type="ECO:0000256" key="2">
    <source>
        <dbReference type="ARBA" id="ARBA00006495"/>
    </source>
</evidence>
<dbReference type="InterPro" id="IPR013750">
    <property type="entry name" value="GHMP_kinase_C_dom"/>
</dbReference>
<protein>
    <recommendedName>
        <fullName evidence="3">mevalonate kinase</fullName>
        <ecNumber evidence="3">2.7.1.36</ecNumber>
    </recommendedName>
</protein>
<evidence type="ECO:0000313" key="16">
    <source>
        <dbReference type="Proteomes" id="UP001597492"/>
    </source>
</evidence>
<evidence type="ECO:0000259" key="14">
    <source>
        <dbReference type="Pfam" id="PF08544"/>
    </source>
</evidence>
<dbReference type="Pfam" id="PF00288">
    <property type="entry name" value="GHMP_kinases_N"/>
    <property type="match status" value="1"/>
</dbReference>
<comment type="pathway">
    <text evidence="12">Isoprenoid biosynthesis; isopentenyl diphosphate biosynthesis via mevalonate pathway; isopentenyl diphosphate from (R)-mevalonate: step 1/3.</text>
</comment>
<evidence type="ECO:0000313" key="15">
    <source>
        <dbReference type="EMBL" id="MFD2757411.1"/>
    </source>
</evidence>
<dbReference type="SUPFAM" id="SSF55060">
    <property type="entry name" value="GHMP Kinase, C-terminal domain"/>
    <property type="match status" value="1"/>
</dbReference>
<feature type="domain" description="GHMP kinase N-terminal" evidence="13">
    <location>
        <begin position="91"/>
        <end position="168"/>
    </location>
</feature>
<gene>
    <name evidence="15" type="primary">mvk</name>
    <name evidence="15" type="ORF">ACFSW7_03340</name>
</gene>
<organism evidence="15 16">
    <name type="scientific">Gulosibacter faecalis</name>
    <dbReference type="NCBI Taxonomy" id="272240"/>
    <lineage>
        <taxon>Bacteria</taxon>
        <taxon>Bacillati</taxon>
        <taxon>Actinomycetota</taxon>
        <taxon>Actinomycetes</taxon>
        <taxon>Micrococcales</taxon>
        <taxon>Microbacteriaceae</taxon>
        <taxon>Gulosibacter</taxon>
    </lineage>
</organism>
<dbReference type="PANTHER" id="PTHR43290:SF2">
    <property type="entry name" value="MEVALONATE KINASE"/>
    <property type="match status" value="1"/>
</dbReference>
<comment type="caution">
    <text evidence="15">The sequence shown here is derived from an EMBL/GenBank/DDBJ whole genome shotgun (WGS) entry which is preliminary data.</text>
</comment>